<evidence type="ECO:0000256" key="4">
    <source>
        <dbReference type="ARBA" id="ARBA00035135"/>
    </source>
</evidence>
<reference evidence="8 9" key="2">
    <citation type="submission" date="2019-09" db="EMBL/GenBank/DDBJ databases">
        <title>Complete Genome Sequence and Methylome Analysis of free living Spirochaetas.</title>
        <authorList>
            <person name="Leshcheva N."/>
            <person name="Mikheeva N."/>
        </authorList>
    </citation>
    <scope>NUCLEOTIDE SEQUENCE [LARGE SCALE GENOMIC DNA]</scope>
    <source>
        <strain evidence="8 9">P</strain>
    </source>
</reference>
<evidence type="ECO:0000256" key="7">
    <source>
        <dbReference type="SAM" id="MobiDB-lite"/>
    </source>
</evidence>
<dbReference type="NCBIfam" id="TIGR00030">
    <property type="entry name" value="S21p"/>
    <property type="match status" value="1"/>
</dbReference>
<feature type="region of interest" description="Disordered" evidence="7">
    <location>
        <begin position="47"/>
        <end position="69"/>
    </location>
</feature>
<accession>A0A5C1QGA4</accession>
<evidence type="ECO:0000256" key="6">
    <source>
        <dbReference type="RuleBase" id="RU000667"/>
    </source>
</evidence>
<dbReference type="AlphaFoldDB" id="A0A5C1QGA4"/>
<proteinExistence type="inferred from homology"/>
<dbReference type="KEGG" id="sper:EW093_12840"/>
<dbReference type="InterPro" id="IPR018278">
    <property type="entry name" value="Ribosomal_bS21_CS"/>
</dbReference>
<dbReference type="PROSITE" id="PS01181">
    <property type="entry name" value="RIBOSOMAL_S21"/>
    <property type="match status" value="1"/>
</dbReference>
<dbReference type="OrthoDB" id="9799244at2"/>
<dbReference type="Proteomes" id="UP000323824">
    <property type="component" value="Chromosome"/>
</dbReference>
<evidence type="ECO:0000313" key="8">
    <source>
        <dbReference type="EMBL" id="QEN06388.1"/>
    </source>
</evidence>
<dbReference type="PANTHER" id="PTHR21109:SF0">
    <property type="entry name" value="SMALL RIBOSOMAL SUBUNIT PROTEIN BS21M"/>
    <property type="match status" value="1"/>
</dbReference>
<protein>
    <recommendedName>
        <fullName evidence="4 5">Small ribosomal subunit protein bS21</fullName>
    </recommendedName>
</protein>
<dbReference type="EMBL" id="CP035807">
    <property type="protein sequence ID" value="QEN06388.1"/>
    <property type="molecule type" value="Genomic_DNA"/>
</dbReference>
<evidence type="ECO:0000313" key="9">
    <source>
        <dbReference type="Proteomes" id="UP000323824"/>
    </source>
</evidence>
<comment type="similarity">
    <text evidence="1 5 6">Belongs to the bacterial ribosomal protein bS21 family.</text>
</comment>
<evidence type="ECO:0000256" key="1">
    <source>
        <dbReference type="ARBA" id="ARBA00006640"/>
    </source>
</evidence>
<dbReference type="HAMAP" id="MF_00358">
    <property type="entry name" value="Ribosomal_bS21"/>
    <property type="match status" value="1"/>
</dbReference>
<name>A0A5C1QGA4_9SPIO</name>
<dbReference type="PANTHER" id="PTHR21109">
    <property type="entry name" value="MITOCHONDRIAL 28S RIBOSOMAL PROTEIN S21"/>
    <property type="match status" value="1"/>
</dbReference>
<reference evidence="8 9" key="1">
    <citation type="submission" date="2019-02" db="EMBL/GenBank/DDBJ databases">
        <authorList>
            <person name="Fomenkov A."/>
            <person name="Dubinina G."/>
            <person name="Grabovich M."/>
            <person name="Vincze T."/>
            <person name="Roberts R.J."/>
        </authorList>
    </citation>
    <scope>NUCLEOTIDE SEQUENCE [LARGE SCALE GENOMIC DNA]</scope>
    <source>
        <strain evidence="8 9">P</strain>
    </source>
</reference>
<dbReference type="RefSeq" id="WP_149569615.1">
    <property type="nucleotide sequence ID" value="NZ_CP035807.1"/>
</dbReference>
<evidence type="ECO:0000256" key="2">
    <source>
        <dbReference type="ARBA" id="ARBA00022980"/>
    </source>
</evidence>
<keyword evidence="2 5" id="KW-0689">Ribosomal protein</keyword>
<dbReference type="Pfam" id="PF01165">
    <property type="entry name" value="Ribosomal_S21"/>
    <property type="match status" value="1"/>
</dbReference>
<dbReference type="InterPro" id="IPR038380">
    <property type="entry name" value="Ribosomal_bS21_sf"/>
</dbReference>
<evidence type="ECO:0000256" key="3">
    <source>
        <dbReference type="ARBA" id="ARBA00023274"/>
    </source>
</evidence>
<dbReference type="GO" id="GO:0003735">
    <property type="term" value="F:structural constituent of ribosome"/>
    <property type="evidence" value="ECO:0007669"/>
    <property type="project" value="InterPro"/>
</dbReference>
<dbReference type="GO" id="GO:0005840">
    <property type="term" value="C:ribosome"/>
    <property type="evidence" value="ECO:0007669"/>
    <property type="project" value="UniProtKB-KW"/>
</dbReference>
<keyword evidence="3 5" id="KW-0687">Ribonucleoprotein</keyword>
<sequence length="69" mass="8494">MANIRVHDDELLEKALKRFKRLVEKEGIVREYKRREYFEKPSTINHRKRKALVRKQAKKLRKIQGNKNY</sequence>
<dbReference type="GO" id="GO:1990904">
    <property type="term" value="C:ribonucleoprotein complex"/>
    <property type="evidence" value="ECO:0007669"/>
    <property type="project" value="UniProtKB-KW"/>
</dbReference>
<evidence type="ECO:0000256" key="5">
    <source>
        <dbReference type="HAMAP-Rule" id="MF_00358"/>
    </source>
</evidence>
<organism evidence="8 9">
    <name type="scientific">Thiospirochaeta perfilievii</name>
    <dbReference type="NCBI Taxonomy" id="252967"/>
    <lineage>
        <taxon>Bacteria</taxon>
        <taxon>Pseudomonadati</taxon>
        <taxon>Spirochaetota</taxon>
        <taxon>Spirochaetia</taxon>
        <taxon>Spirochaetales</taxon>
        <taxon>Spirochaetaceae</taxon>
        <taxon>Thiospirochaeta</taxon>
    </lineage>
</organism>
<dbReference type="Gene3D" id="1.20.5.1150">
    <property type="entry name" value="Ribosomal protein S8"/>
    <property type="match status" value="1"/>
</dbReference>
<dbReference type="InterPro" id="IPR001911">
    <property type="entry name" value="Ribosomal_bS21"/>
</dbReference>
<dbReference type="PRINTS" id="PR00976">
    <property type="entry name" value="RIBOSOMALS21"/>
</dbReference>
<gene>
    <name evidence="5" type="primary">rpsU</name>
    <name evidence="8" type="ORF">EW093_12840</name>
</gene>
<keyword evidence="9" id="KW-1185">Reference proteome</keyword>
<dbReference type="GO" id="GO:0006412">
    <property type="term" value="P:translation"/>
    <property type="evidence" value="ECO:0007669"/>
    <property type="project" value="UniProtKB-UniRule"/>
</dbReference>